<dbReference type="Proteomes" id="UP001501585">
    <property type="component" value="Unassembled WGS sequence"/>
</dbReference>
<dbReference type="SUPFAM" id="SSF52540">
    <property type="entry name" value="P-loop containing nucleoside triphosphate hydrolases"/>
    <property type="match status" value="1"/>
</dbReference>
<dbReference type="Gene3D" id="1.10.10.160">
    <property type="match status" value="1"/>
</dbReference>
<name>A0ABN2TNF9_9ACTN</name>
<feature type="domain" description="UvrD-like helicase C-terminal" evidence="18">
    <location>
        <begin position="330"/>
        <end position="775"/>
    </location>
</feature>
<evidence type="ECO:0000256" key="11">
    <source>
        <dbReference type="ARBA" id="ARBA00023235"/>
    </source>
</evidence>
<keyword evidence="11" id="KW-0413">Isomerase</keyword>
<keyword evidence="5 15" id="KW-0378">Hydrolase</keyword>
<evidence type="ECO:0000313" key="20">
    <source>
        <dbReference type="Proteomes" id="UP001501585"/>
    </source>
</evidence>
<reference evidence="19 20" key="1">
    <citation type="journal article" date="2019" name="Int. J. Syst. Evol. Microbiol.">
        <title>The Global Catalogue of Microorganisms (GCM) 10K type strain sequencing project: providing services to taxonomists for standard genome sequencing and annotation.</title>
        <authorList>
            <consortium name="The Broad Institute Genomics Platform"/>
            <consortium name="The Broad Institute Genome Sequencing Center for Infectious Disease"/>
            <person name="Wu L."/>
            <person name="Ma J."/>
        </authorList>
    </citation>
    <scope>NUCLEOTIDE SEQUENCE [LARGE SCALE GENOMIC DNA]</scope>
    <source>
        <strain evidence="19 20">JCM 15313</strain>
    </source>
</reference>
<comment type="caution">
    <text evidence="19">The sequence shown here is derived from an EMBL/GenBank/DDBJ whole genome shotgun (WGS) entry which is preliminary data.</text>
</comment>
<dbReference type="InterPro" id="IPR013986">
    <property type="entry name" value="DExx_box_DNA_helicase_dom_sf"/>
</dbReference>
<evidence type="ECO:0000256" key="12">
    <source>
        <dbReference type="ARBA" id="ARBA00034617"/>
    </source>
</evidence>
<evidence type="ECO:0000256" key="8">
    <source>
        <dbReference type="ARBA" id="ARBA00022840"/>
    </source>
</evidence>
<evidence type="ECO:0000313" key="19">
    <source>
        <dbReference type="EMBL" id="GAA2014103.1"/>
    </source>
</evidence>
<gene>
    <name evidence="19" type="ORF">GCM10009799_48050</name>
</gene>
<dbReference type="PANTHER" id="PTHR11070">
    <property type="entry name" value="UVRD / RECB / PCRA DNA HELICASE FAMILY MEMBER"/>
    <property type="match status" value="1"/>
</dbReference>
<dbReference type="Gene3D" id="3.40.50.300">
    <property type="entry name" value="P-loop containing nucleotide triphosphate hydrolases"/>
    <property type="match status" value="3"/>
</dbReference>
<evidence type="ECO:0000256" key="16">
    <source>
        <dbReference type="SAM" id="MobiDB-lite"/>
    </source>
</evidence>
<dbReference type="Pfam" id="PF13361">
    <property type="entry name" value="UvrD_C"/>
    <property type="match status" value="1"/>
</dbReference>
<comment type="catalytic activity">
    <reaction evidence="14">
        <text>ATP + H2O = ADP + phosphate + H(+)</text>
        <dbReference type="Rhea" id="RHEA:13065"/>
        <dbReference type="ChEBI" id="CHEBI:15377"/>
        <dbReference type="ChEBI" id="CHEBI:15378"/>
        <dbReference type="ChEBI" id="CHEBI:30616"/>
        <dbReference type="ChEBI" id="CHEBI:43474"/>
        <dbReference type="ChEBI" id="CHEBI:456216"/>
        <dbReference type="EC" id="5.6.2.4"/>
    </reaction>
</comment>
<dbReference type="InterPro" id="IPR014017">
    <property type="entry name" value="DNA_helicase_UvrD-like_C"/>
</dbReference>
<feature type="region of interest" description="Disordered" evidence="16">
    <location>
        <begin position="1163"/>
        <end position="1193"/>
    </location>
</feature>
<protein>
    <recommendedName>
        <fullName evidence="13">DNA 3'-5' helicase</fullName>
        <ecNumber evidence="13">5.6.2.4</ecNumber>
    </recommendedName>
</protein>
<keyword evidence="3 15" id="KW-0547">Nucleotide-binding</keyword>
<evidence type="ECO:0000256" key="6">
    <source>
        <dbReference type="ARBA" id="ARBA00022806"/>
    </source>
</evidence>
<evidence type="ECO:0000259" key="18">
    <source>
        <dbReference type="PROSITE" id="PS51217"/>
    </source>
</evidence>
<dbReference type="PROSITE" id="PS51217">
    <property type="entry name" value="UVRD_HELICASE_CTER"/>
    <property type="match status" value="1"/>
</dbReference>
<keyword evidence="8 15" id="KW-0067">ATP-binding</keyword>
<dbReference type="Gene3D" id="1.10.486.10">
    <property type="entry name" value="PCRA, domain 4"/>
    <property type="match status" value="2"/>
</dbReference>
<evidence type="ECO:0000256" key="5">
    <source>
        <dbReference type="ARBA" id="ARBA00022801"/>
    </source>
</evidence>
<evidence type="ECO:0000256" key="4">
    <source>
        <dbReference type="ARBA" id="ARBA00022763"/>
    </source>
</evidence>
<dbReference type="InterPro" id="IPR027417">
    <property type="entry name" value="P-loop_NTPase"/>
</dbReference>
<feature type="region of interest" description="Disordered" evidence="16">
    <location>
        <begin position="1132"/>
        <end position="1151"/>
    </location>
</feature>
<feature type="compositionally biased region" description="Gly residues" evidence="16">
    <location>
        <begin position="610"/>
        <end position="627"/>
    </location>
</feature>
<dbReference type="InterPro" id="IPR014016">
    <property type="entry name" value="UvrD-like_ATP-bd"/>
</dbReference>
<evidence type="ECO:0000259" key="17">
    <source>
        <dbReference type="PROSITE" id="PS51198"/>
    </source>
</evidence>
<keyword evidence="4" id="KW-0227">DNA damage</keyword>
<feature type="region of interest" description="Disordered" evidence="16">
    <location>
        <begin position="1"/>
        <end position="20"/>
    </location>
</feature>
<keyword evidence="7" id="KW-0269">Exonuclease</keyword>
<dbReference type="CDD" id="cd17932">
    <property type="entry name" value="DEXQc_UvrD"/>
    <property type="match status" value="1"/>
</dbReference>
<evidence type="ECO:0000256" key="3">
    <source>
        <dbReference type="ARBA" id="ARBA00022741"/>
    </source>
</evidence>
<keyword evidence="10" id="KW-0234">DNA repair</keyword>
<evidence type="ECO:0000256" key="15">
    <source>
        <dbReference type="PROSITE-ProRule" id="PRU00560"/>
    </source>
</evidence>
<evidence type="ECO:0000256" key="14">
    <source>
        <dbReference type="ARBA" id="ARBA00048988"/>
    </source>
</evidence>
<sequence length="1193" mass="128349">MNSSPYRLVRRVHHETPPPALDENQQRVVGHKGGPLLVLAGPGTGKTTTIVEAVVDRIENRGVDPSRVLVLTFSRKAAQELRERITARLRRTTREPLALTFHSYAYALIRREFQRQGDLPPRLLSGPEQLMEMRELLAGEADDGAPMWPERLRPALRTRGFAEELRDFLMRAQERGLGSADLDRLGREFRRDDWVAVGDFLDRYTGRFDIAPMPTFNYAELVRVAANLLADPGVQARERAARGVVFVDEYQDTDPAQEELLRGLAGDGRDLVVVGDPDQSIYGFRGADVRGILEFPQRFPTMAGAPAPVVALQTCRRSGAALLAASRGAARRLPAAPAPGGGPVNAHRALAPAPGTPEGEVRVLMAESPTQEAAVIADTLRRAHLVDGVPWSRMAVLVRSATRQIPVLRRALAAASVPVAVGGDELPLAAEPLVRPLLLLLRCALYPHTLDDDTAHELLTSAFGDADAVRLRRLRRALRRLRLDTEAANRRASGGVDPDGRRLMGVGGGVEGDGEREGGCGAANRRASGGVDPDGRRLMGVGGGVEGDGEREGGCGAANRRASGGVDPDGRRLMGVGGGVEGDGEREEPYTAASQWASEVAEASALDAGGHPGGGVEGVDGAGGGDGAEQRGPRPSRTLLAEALLDPRELTLVDPEIAAPAVRVAAHLKLVRDRAAAGASAEDVLWEVWRASGLADRLLKASQAGGRRGAAADRDLDSVVALFESAARYCDRLPPGSPAGFLEDLEAQEIPSDTLAERAPEGESVRILTAHRSKGLEWDLTVVAGVQEGHWPDLRLRGSLLGVEQLVDTVTGFADSSGAAVASKLLDEERRLFYVAVTRARRTLVVTAVGGDDTEERPSRFLDELGVGAPERVNTGRRWLSLPALVADLRSVVTDPSRQAPLRRAAAAHLARLAAEGVRGADPSEWYALTPFSDDRPLVDEDSTIRVSPSQVEKFTTCRLRWLLESAAGASAMEMSSALGSIVHAVAVLVAEGASMDDIRRRMDGIWSELDFGGLWYAGKERERADEMVRKLISWHERNERELVVTEEGFKVELDGIEITGRVDRLERDAEGRAVVVDIKTGGGRPKDDELARHPQLGVYQLAVLESAFAQFGLTAPGGAELVQVGKAALKNQARDQRQPPLEADPDPEWSRTLVREVADGMSGSRFDATRNPHCDSCPVRSSCPAHDEGKRV</sequence>
<dbReference type="Gene3D" id="3.90.320.10">
    <property type="match status" value="1"/>
</dbReference>
<evidence type="ECO:0000256" key="9">
    <source>
        <dbReference type="ARBA" id="ARBA00023125"/>
    </source>
</evidence>
<feature type="binding site" evidence="15">
    <location>
        <begin position="40"/>
        <end position="47"/>
    </location>
    <ligand>
        <name>ATP</name>
        <dbReference type="ChEBI" id="CHEBI:30616"/>
    </ligand>
</feature>
<feature type="region of interest" description="Disordered" evidence="16">
    <location>
        <begin position="606"/>
        <end position="634"/>
    </location>
</feature>
<comment type="similarity">
    <text evidence="1">Belongs to the helicase family. UvrD subfamily.</text>
</comment>
<keyword evidence="2" id="KW-0540">Nuclease</keyword>
<dbReference type="Pfam" id="PF00580">
    <property type="entry name" value="UvrD-helicase"/>
    <property type="match status" value="1"/>
</dbReference>
<evidence type="ECO:0000256" key="13">
    <source>
        <dbReference type="ARBA" id="ARBA00034808"/>
    </source>
</evidence>
<dbReference type="EC" id="5.6.2.4" evidence="13"/>
<dbReference type="PANTHER" id="PTHR11070:SF59">
    <property type="entry name" value="DNA 3'-5' HELICASE"/>
    <property type="match status" value="1"/>
</dbReference>
<dbReference type="InterPro" id="IPR011604">
    <property type="entry name" value="PDDEXK-like_dom_sf"/>
</dbReference>
<comment type="catalytic activity">
    <reaction evidence="12">
        <text>Couples ATP hydrolysis with the unwinding of duplex DNA by translocating in the 3'-5' direction.</text>
        <dbReference type="EC" id="5.6.2.4"/>
    </reaction>
</comment>
<dbReference type="EMBL" id="BAAAPC010000027">
    <property type="protein sequence ID" value="GAA2014103.1"/>
    <property type="molecule type" value="Genomic_DNA"/>
</dbReference>
<keyword evidence="9" id="KW-0238">DNA-binding</keyword>
<dbReference type="Pfam" id="PF12705">
    <property type="entry name" value="PDDEXK_1"/>
    <property type="match status" value="1"/>
</dbReference>
<dbReference type="RefSeq" id="WP_344165314.1">
    <property type="nucleotide sequence ID" value="NZ_BAAAPC010000027.1"/>
</dbReference>
<proteinExistence type="inferred from homology"/>
<dbReference type="PROSITE" id="PS51198">
    <property type="entry name" value="UVRD_HELICASE_ATP_BIND"/>
    <property type="match status" value="1"/>
</dbReference>
<evidence type="ECO:0000256" key="10">
    <source>
        <dbReference type="ARBA" id="ARBA00023204"/>
    </source>
</evidence>
<accession>A0ABN2TNF9</accession>
<evidence type="ECO:0000256" key="1">
    <source>
        <dbReference type="ARBA" id="ARBA00009922"/>
    </source>
</evidence>
<keyword evidence="20" id="KW-1185">Reference proteome</keyword>
<evidence type="ECO:0000256" key="7">
    <source>
        <dbReference type="ARBA" id="ARBA00022839"/>
    </source>
</evidence>
<feature type="region of interest" description="Disordered" evidence="16">
    <location>
        <begin position="509"/>
        <end position="591"/>
    </location>
</feature>
<evidence type="ECO:0000256" key="2">
    <source>
        <dbReference type="ARBA" id="ARBA00022722"/>
    </source>
</evidence>
<dbReference type="InterPro" id="IPR000212">
    <property type="entry name" value="DNA_helicase_UvrD/REP"/>
</dbReference>
<keyword evidence="6 15" id="KW-0347">Helicase</keyword>
<feature type="domain" description="UvrD-like helicase ATP-binding" evidence="17">
    <location>
        <begin position="19"/>
        <end position="319"/>
    </location>
</feature>
<organism evidence="19 20">
    <name type="scientific">Nocardiopsis rhodophaea</name>
    <dbReference type="NCBI Taxonomy" id="280238"/>
    <lineage>
        <taxon>Bacteria</taxon>
        <taxon>Bacillati</taxon>
        <taxon>Actinomycetota</taxon>
        <taxon>Actinomycetes</taxon>
        <taxon>Streptosporangiales</taxon>
        <taxon>Nocardiopsidaceae</taxon>
        <taxon>Nocardiopsis</taxon>
    </lineage>
</organism>
<dbReference type="InterPro" id="IPR038726">
    <property type="entry name" value="PDDEXK_AddAB-type"/>
</dbReference>